<evidence type="ECO:0000256" key="3">
    <source>
        <dbReference type="SAM" id="MobiDB-lite"/>
    </source>
</evidence>
<evidence type="ECO:0000313" key="6">
    <source>
        <dbReference type="Proteomes" id="UP001153076"/>
    </source>
</evidence>
<evidence type="ECO:0000256" key="1">
    <source>
        <dbReference type="ARBA" id="ARBA00022884"/>
    </source>
</evidence>
<feature type="domain" description="RRM" evidence="4">
    <location>
        <begin position="86"/>
        <end position="162"/>
    </location>
</feature>
<dbReference type="PROSITE" id="PS50102">
    <property type="entry name" value="RRM"/>
    <property type="match status" value="1"/>
</dbReference>
<proteinExistence type="predicted"/>
<organism evidence="5 6">
    <name type="scientific">Carnegiea gigantea</name>
    <dbReference type="NCBI Taxonomy" id="171969"/>
    <lineage>
        <taxon>Eukaryota</taxon>
        <taxon>Viridiplantae</taxon>
        <taxon>Streptophyta</taxon>
        <taxon>Embryophyta</taxon>
        <taxon>Tracheophyta</taxon>
        <taxon>Spermatophyta</taxon>
        <taxon>Magnoliopsida</taxon>
        <taxon>eudicotyledons</taxon>
        <taxon>Gunneridae</taxon>
        <taxon>Pentapetalae</taxon>
        <taxon>Caryophyllales</taxon>
        <taxon>Cactineae</taxon>
        <taxon>Cactaceae</taxon>
        <taxon>Cactoideae</taxon>
        <taxon>Echinocereeae</taxon>
        <taxon>Carnegiea</taxon>
    </lineage>
</organism>
<dbReference type="Proteomes" id="UP001153076">
    <property type="component" value="Unassembled WGS sequence"/>
</dbReference>
<comment type="caution">
    <text evidence="5">The sequence shown here is derived from an EMBL/GenBank/DDBJ whole genome shotgun (WGS) entry which is preliminary data.</text>
</comment>
<dbReference type="SMART" id="SM00360">
    <property type="entry name" value="RRM"/>
    <property type="match status" value="1"/>
</dbReference>
<reference evidence="5" key="1">
    <citation type="submission" date="2022-04" db="EMBL/GenBank/DDBJ databases">
        <title>Carnegiea gigantea Genome sequencing and assembly v2.</title>
        <authorList>
            <person name="Copetti D."/>
            <person name="Sanderson M.J."/>
            <person name="Burquez A."/>
            <person name="Wojciechowski M.F."/>
        </authorList>
    </citation>
    <scope>NUCLEOTIDE SEQUENCE</scope>
    <source>
        <strain evidence="5">SGP5-SGP5p</strain>
        <tissue evidence="5">Aerial part</tissue>
    </source>
</reference>
<dbReference type="InterPro" id="IPR012677">
    <property type="entry name" value="Nucleotide-bd_a/b_plait_sf"/>
</dbReference>
<dbReference type="InterPro" id="IPR000504">
    <property type="entry name" value="RRM_dom"/>
</dbReference>
<dbReference type="InterPro" id="IPR035979">
    <property type="entry name" value="RBD_domain_sf"/>
</dbReference>
<feature type="region of interest" description="Disordered" evidence="3">
    <location>
        <begin position="226"/>
        <end position="245"/>
    </location>
</feature>
<feature type="compositionally biased region" description="Polar residues" evidence="3">
    <location>
        <begin position="226"/>
        <end position="236"/>
    </location>
</feature>
<sequence length="309" mass="34486">MESHQNSTILCASPLCVAIVCRPAKVVIGALFDRASAILSILKELNGFLPLPSFSSTTQTTKPKISTMPKDHEKIYLRKQWYDHLHSVFIENLPSDMTAGQLRDEFAPFGNIIDPYISNKVARSGKKFGFVRFKSRDEGEKDIQSTHGKDLGRNWNVVNAAFVSYDDVDFDGGNVAQDSFDVTADSCDNFVHNRATNIPIIGQNDHQDEDHGENFACSDDSRIISQPMGTRNSHPSSIGKLPTKKKSYRDSILSKSSANDIDELVSFISRAPTVLRKTSIDLSPPPNERDESAAIRRIMQSLRKKLENR</sequence>
<accession>A0A9Q1QDU4</accession>
<dbReference type="Pfam" id="PF00076">
    <property type="entry name" value="RRM_1"/>
    <property type="match status" value="1"/>
</dbReference>
<dbReference type="SUPFAM" id="SSF54928">
    <property type="entry name" value="RNA-binding domain, RBD"/>
    <property type="match status" value="1"/>
</dbReference>
<keyword evidence="1 2" id="KW-0694">RNA-binding</keyword>
<dbReference type="EMBL" id="JAKOGI010000319">
    <property type="protein sequence ID" value="KAJ8437055.1"/>
    <property type="molecule type" value="Genomic_DNA"/>
</dbReference>
<evidence type="ECO:0000259" key="4">
    <source>
        <dbReference type="PROSITE" id="PS50102"/>
    </source>
</evidence>
<evidence type="ECO:0000256" key="2">
    <source>
        <dbReference type="PROSITE-ProRule" id="PRU00176"/>
    </source>
</evidence>
<dbReference type="Gene3D" id="3.30.70.330">
    <property type="match status" value="1"/>
</dbReference>
<name>A0A9Q1QDU4_9CARY</name>
<protein>
    <recommendedName>
        <fullName evidence="4">RRM domain-containing protein</fullName>
    </recommendedName>
</protein>
<gene>
    <name evidence="5" type="ORF">Cgig2_025902</name>
</gene>
<dbReference type="CDD" id="cd00590">
    <property type="entry name" value="RRM_SF"/>
    <property type="match status" value="1"/>
</dbReference>
<dbReference type="PANTHER" id="PTHR10352">
    <property type="entry name" value="EUKARYOTIC TRANSLATION INITIATION FACTOR 3 SUBUNIT G"/>
    <property type="match status" value="1"/>
</dbReference>
<dbReference type="GO" id="GO:0003723">
    <property type="term" value="F:RNA binding"/>
    <property type="evidence" value="ECO:0007669"/>
    <property type="project" value="UniProtKB-UniRule"/>
</dbReference>
<evidence type="ECO:0000313" key="5">
    <source>
        <dbReference type="EMBL" id="KAJ8437055.1"/>
    </source>
</evidence>
<dbReference type="AlphaFoldDB" id="A0A9Q1QDU4"/>
<dbReference type="OrthoDB" id="1749483at2759"/>
<keyword evidence="6" id="KW-1185">Reference proteome</keyword>